<accession>A0A2P5WH89</accession>
<proteinExistence type="predicted"/>
<organism evidence="1 2">
    <name type="scientific">Gossypium barbadense</name>
    <name type="common">Sea Island cotton</name>
    <name type="synonym">Hibiscus barbadensis</name>
    <dbReference type="NCBI Taxonomy" id="3634"/>
    <lineage>
        <taxon>Eukaryota</taxon>
        <taxon>Viridiplantae</taxon>
        <taxon>Streptophyta</taxon>
        <taxon>Embryophyta</taxon>
        <taxon>Tracheophyta</taxon>
        <taxon>Spermatophyta</taxon>
        <taxon>Magnoliopsida</taxon>
        <taxon>eudicotyledons</taxon>
        <taxon>Gunneridae</taxon>
        <taxon>Pentapetalae</taxon>
        <taxon>rosids</taxon>
        <taxon>malvids</taxon>
        <taxon>Malvales</taxon>
        <taxon>Malvaceae</taxon>
        <taxon>Malvoideae</taxon>
        <taxon>Gossypium</taxon>
    </lineage>
</organism>
<dbReference type="Proteomes" id="UP000239757">
    <property type="component" value="Unassembled WGS sequence"/>
</dbReference>
<evidence type="ECO:0000313" key="2">
    <source>
        <dbReference type="Proteomes" id="UP000239757"/>
    </source>
</evidence>
<evidence type="ECO:0000313" key="1">
    <source>
        <dbReference type="EMBL" id="PPR90454.1"/>
    </source>
</evidence>
<sequence length="115" mass="13041">MESQKICFRNKDASVENLGRVQGLIDAGILRFDSASNAIGNPFPNYAEGNVSTVGKEDEWKDTTFSRVRNLKDCFKIGWIIRRLRSLTRGKRPTKEKYAPLTTGHQVSLIARIDR</sequence>
<dbReference type="AlphaFoldDB" id="A0A2P5WH89"/>
<dbReference type="EMBL" id="KZ667622">
    <property type="protein sequence ID" value="PPR90454.1"/>
    <property type="molecule type" value="Genomic_DNA"/>
</dbReference>
<reference evidence="1 2" key="1">
    <citation type="submission" date="2015-01" db="EMBL/GenBank/DDBJ databases">
        <title>Genome of allotetraploid Gossypium barbadense reveals genomic plasticity and fiber elongation in cotton evolution.</title>
        <authorList>
            <person name="Chen X."/>
            <person name="Liu X."/>
            <person name="Zhao B."/>
            <person name="Zheng H."/>
            <person name="Hu Y."/>
            <person name="Lu G."/>
            <person name="Yang C."/>
            <person name="Chen J."/>
            <person name="Shan C."/>
            <person name="Zhang L."/>
            <person name="Zhou Y."/>
            <person name="Wang L."/>
            <person name="Guo W."/>
            <person name="Bai Y."/>
            <person name="Ruan J."/>
            <person name="Shangguan X."/>
            <person name="Mao Y."/>
            <person name="Jiang J."/>
            <person name="Zhu Y."/>
            <person name="Lei J."/>
            <person name="Kang H."/>
            <person name="Chen S."/>
            <person name="He X."/>
            <person name="Wang R."/>
            <person name="Wang Y."/>
            <person name="Chen J."/>
            <person name="Wang L."/>
            <person name="Yu S."/>
            <person name="Wang B."/>
            <person name="Wei J."/>
            <person name="Song S."/>
            <person name="Lu X."/>
            <person name="Gao Z."/>
            <person name="Gu W."/>
            <person name="Deng X."/>
            <person name="Ma D."/>
            <person name="Wang S."/>
            <person name="Liang W."/>
            <person name="Fang L."/>
            <person name="Cai C."/>
            <person name="Zhu X."/>
            <person name="Zhou B."/>
            <person name="Zhang Y."/>
            <person name="Chen Z."/>
            <person name="Xu S."/>
            <person name="Zhu R."/>
            <person name="Wang S."/>
            <person name="Zhang T."/>
            <person name="Zhao G."/>
        </authorList>
    </citation>
    <scope>NUCLEOTIDE SEQUENCE [LARGE SCALE GENOMIC DNA]</scope>
    <source>
        <strain evidence="2">cv. Xinhai21</strain>
        <tissue evidence="1">Leaf</tissue>
    </source>
</reference>
<name>A0A2P5WH89_GOSBA</name>
<dbReference type="OrthoDB" id="1724165at2759"/>
<protein>
    <submittedName>
        <fullName evidence="1">Uncharacterized protein</fullName>
    </submittedName>
</protein>
<gene>
    <name evidence="1" type="ORF">GOBAR_AA30236</name>
</gene>